<comment type="caution">
    <text evidence="2">The sequence shown here is derived from an EMBL/GenBank/DDBJ whole genome shotgun (WGS) entry which is preliminary data.</text>
</comment>
<reference evidence="2 3" key="1">
    <citation type="submission" date="2024-01" db="EMBL/GenBank/DDBJ databases">
        <title>Seven novel Bacillus-like species.</title>
        <authorList>
            <person name="Liu G."/>
        </authorList>
    </citation>
    <scope>NUCLEOTIDE SEQUENCE [LARGE SCALE GENOMIC DNA]</scope>
    <source>
        <strain evidence="2 3">FJAT-51614</strain>
    </source>
</reference>
<dbReference type="InterPro" id="IPR017946">
    <property type="entry name" value="PLC-like_Pdiesterase_TIM-brl"/>
</dbReference>
<organism evidence="2 3">
    <name type="scientific">Psychrobacillus mangrovi</name>
    <dbReference type="NCBI Taxonomy" id="3117745"/>
    <lineage>
        <taxon>Bacteria</taxon>
        <taxon>Bacillati</taxon>
        <taxon>Bacillota</taxon>
        <taxon>Bacilli</taxon>
        <taxon>Bacillales</taxon>
        <taxon>Bacillaceae</taxon>
        <taxon>Psychrobacillus</taxon>
    </lineage>
</organism>
<dbReference type="Gene3D" id="3.20.20.190">
    <property type="entry name" value="Phosphatidylinositol (PI) phosphodiesterase"/>
    <property type="match status" value="1"/>
</dbReference>
<evidence type="ECO:0000313" key="3">
    <source>
        <dbReference type="Proteomes" id="UP001364890"/>
    </source>
</evidence>
<dbReference type="PROSITE" id="PS51257">
    <property type="entry name" value="PROKAR_LIPOPROTEIN"/>
    <property type="match status" value="1"/>
</dbReference>
<name>A0ABU8F9V2_9BACI</name>
<protein>
    <submittedName>
        <fullName evidence="2">Glycerophosphodiester phosphodiesterase family protein</fullName>
    </submittedName>
</protein>
<dbReference type="PROSITE" id="PS51704">
    <property type="entry name" value="GP_PDE"/>
    <property type="match status" value="1"/>
</dbReference>
<dbReference type="PANTHER" id="PTHR46211:SF7">
    <property type="entry name" value="GLYCEROPHOSPHODIESTER PHOSPHODIESTERASE"/>
    <property type="match status" value="1"/>
</dbReference>
<dbReference type="InterPro" id="IPR030395">
    <property type="entry name" value="GP_PDE_dom"/>
</dbReference>
<feature type="domain" description="GP-PDE" evidence="1">
    <location>
        <begin position="32"/>
        <end position="285"/>
    </location>
</feature>
<evidence type="ECO:0000259" key="1">
    <source>
        <dbReference type="PROSITE" id="PS51704"/>
    </source>
</evidence>
<keyword evidence="3" id="KW-1185">Reference proteome</keyword>
<dbReference type="Proteomes" id="UP001364890">
    <property type="component" value="Unassembled WGS sequence"/>
</dbReference>
<dbReference type="EMBL" id="JBAWSY010000022">
    <property type="protein sequence ID" value="MEI4771564.1"/>
    <property type="molecule type" value="Genomic_DNA"/>
</dbReference>
<accession>A0ABU8F9V2</accession>
<dbReference type="PANTHER" id="PTHR46211">
    <property type="entry name" value="GLYCEROPHOSPHORYL DIESTER PHOSPHODIESTERASE"/>
    <property type="match status" value="1"/>
</dbReference>
<dbReference type="SUPFAM" id="SSF51695">
    <property type="entry name" value="PLC-like phosphodiesterases"/>
    <property type="match status" value="1"/>
</dbReference>
<dbReference type="RefSeq" id="WP_336499110.1">
    <property type="nucleotide sequence ID" value="NZ_JBAWSY010000022.1"/>
</dbReference>
<sequence>MQRLPIILALFLFIAACGVSEISMKPFPVEEPIIIAHRGASAYTPEHTILAYEAAKEAAATYIEIDLQMTKDGVLVAMHDEKVDRTTDGTGFVKEYTLDELKQLNAGKWFNQTFPDLANKQFESLEVPTLEEIFLYFGDEVNYYIEMKSPGIYNAMEEKLLALLKQYNLIQVNEGLPRVIIESFNEDSLTKVYQLEPRLTLIKLYSFNEEEAALSVQEYNRLRSYASGIGVNLNSVTTDFIQEVQQNGLQIHLYTIENEVEMKKALNLKSNGIFINNPDLGIRIKDEFD</sequence>
<gene>
    <name evidence="2" type="ORF">WAX74_18220</name>
</gene>
<evidence type="ECO:0000313" key="2">
    <source>
        <dbReference type="EMBL" id="MEI4771564.1"/>
    </source>
</evidence>
<dbReference type="Pfam" id="PF03009">
    <property type="entry name" value="GDPD"/>
    <property type="match status" value="1"/>
</dbReference>
<proteinExistence type="predicted"/>